<keyword evidence="3" id="KW-1185">Reference proteome</keyword>
<reference evidence="2 3" key="1">
    <citation type="journal article" date="2019" name="Philos. Trans. R. Soc. Lond., B, Biol. Sci.">
        <title>Ant behaviour and brain gene expression of defending hosts depend on the ecological success of the intruding social parasite.</title>
        <authorList>
            <person name="Kaur R."/>
            <person name="Stoldt M."/>
            <person name="Jongepier E."/>
            <person name="Feldmeyer B."/>
            <person name="Menzel F."/>
            <person name="Bornberg-Bauer E."/>
            <person name="Foitzik S."/>
        </authorList>
    </citation>
    <scope>NUCLEOTIDE SEQUENCE [LARGE SCALE GENOMIC DNA]</scope>
    <source>
        <tissue evidence="2">Whole body</tissue>
    </source>
</reference>
<evidence type="ECO:0000313" key="2">
    <source>
        <dbReference type="EMBL" id="TGZ53181.1"/>
    </source>
</evidence>
<feature type="region of interest" description="Disordered" evidence="1">
    <location>
        <begin position="1"/>
        <end position="54"/>
    </location>
</feature>
<comment type="caution">
    <text evidence="2">The sequence shown here is derived from an EMBL/GenBank/DDBJ whole genome shotgun (WGS) entry which is preliminary data.</text>
</comment>
<feature type="compositionally biased region" description="Basic and acidic residues" evidence="1">
    <location>
        <begin position="29"/>
        <end position="39"/>
    </location>
</feature>
<evidence type="ECO:0000256" key="1">
    <source>
        <dbReference type="SAM" id="MobiDB-lite"/>
    </source>
</evidence>
<feature type="region of interest" description="Disordered" evidence="1">
    <location>
        <begin position="93"/>
        <end position="121"/>
    </location>
</feature>
<dbReference type="Proteomes" id="UP000310200">
    <property type="component" value="Unassembled WGS sequence"/>
</dbReference>
<accession>A0A4S2KTJ3</accession>
<proteinExistence type="predicted"/>
<dbReference type="AlphaFoldDB" id="A0A4S2KTJ3"/>
<evidence type="ECO:0000313" key="3">
    <source>
        <dbReference type="Proteomes" id="UP000310200"/>
    </source>
</evidence>
<dbReference type="STRING" id="300112.A0A4S2KTJ3"/>
<name>A0A4S2KTJ3_9HYME</name>
<dbReference type="EMBL" id="QBLH01001083">
    <property type="protein sequence ID" value="TGZ53181.1"/>
    <property type="molecule type" value="Genomic_DNA"/>
</dbReference>
<organism evidence="2 3">
    <name type="scientific">Temnothorax longispinosus</name>
    <dbReference type="NCBI Taxonomy" id="300112"/>
    <lineage>
        <taxon>Eukaryota</taxon>
        <taxon>Metazoa</taxon>
        <taxon>Ecdysozoa</taxon>
        <taxon>Arthropoda</taxon>
        <taxon>Hexapoda</taxon>
        <taxon>Insecta</taxon>
        <taxon>Pterygota</taxon>
        <taxon>Neoptera</taxon>
        <taxon>Endopterygota</taxon>
        <taxon>Hymenoptera</taxon>
        <taxon>Apocrita</taxon>
        <taxon>Aculeata</taxon>
        <taxon>Formicoidea</taxon>
        <taxon>Formicidae</taxon>
        <taxon>Myrmicinae</taxon>
        <taxon>Temnothorax</taxon>
    </lineage>
</organism>
<gene>
    <name evidence="2" type="ORF">DBV15_01606</name>
</gene>
<protein>
    <submittedName>
        <fullName evidence="2">Uncharacterized protein</fullName>
    </submittedName>
</protein>
<sequence>MRRRHRRSSDLSSRGRGGQSFSLVSSKKYMNDSRRERSVQRLSIMPADIRSTTPIKEQETTITLSAGKDAGARAGFTARPHYRPPLMEERRTAQLSGKARKRFPDRSLDMGQTLEDPKKSTFPGVPLQQAPIRHSPRLSPEVGGGVFPFWGYWVNRATGIPVVKNFSCDKKK</sequence>